<dbReference type="Proteomes" id="UP000799421">
    <property type="component" value="Unassembled WGS sequence"/>
</dbReference>
<protein>
    <recommendedName>
        <fullName evidence="3">MULE transposase domain-containing protein</fullName>
    </recommendedName>
</protein>
<name>A0A6A7BR48_9PEZI</name>
<proteinExistence type="predicted"/>
<dbReference type="EMBL" id="MU006062">
    <property type="protein sequence ID" value="KAF2857159.1"/>
    <property type="molecule type" value="Genomic_DNA"/>
</dbReference>
<keyword evidence="2" id="KW-1185">Reference proteome</keyword>
<evidence type="ECO:0000313" key="1">
    <source>
        <dbReference type="EMBL" id="KAF2857159.1"/>
    </source>
</evidence>
<dbReference type="OrthoDB" id="1421156at2759"/>
<evidence type="ECO:0008006" key="3">
    <source>
        <dbReference type="Google" id="ProtNLM"/>
    </source>
</evidence>
<evidence type="ECO:0000313" key="2">
    <source>
        <dbReference type="Proteomes" id="UP000799421"/>
    </source>
</evidence>
<gene>
    <name evidence="1" type="ORF">K470DRAFT_267043</name>
</gene>
<organism evidence="1 2">
    <name type="scientific">Piedraia hortae CBS 480.64</name>
    <dbReference type="NCBI Taxonomy" id="1314780"/>
    <lineage>
        <taxon>Eukaryota</taxon>
        <taxon>Fungi</taxon>
        <taxon>Dikarya</taxon>
        <taxon>Ascomycota</taxon>
        <taxon>Pezizomycotina</taxon>
        <taxon>Dothideomycetes</taxon>
        <taxon>Dothideomycetidae</taxon>
        <taxon>Capnodiales</taxon>
        <taxon>Piedraiaceae</taxon>
        <taxon>Piedraia</taxon>
    </lineage>
</organism>
<dbReference type="AlphaFoldDB" id="A0A6A7BR48"/>
<reference evidence="1" key="1">
    <citation type="journal article" date="2020" name="Stud. Mycol.">
        <title>101 Dothideomycetes genomes: a test case for predicting lifestyles and emergence of pathogens.</title>
        <authorList>
            <person name="Haridas S."/>
            <person name="Albert R."/>
            <person name="Binder M."/>
            <person name="Bloem J."/>
            <person name="Labutti K."/>
            <person name="Salamov A."/>
            <person name="Andreopoulos B."/>
            <person name="Baker S."/>
            <person name="Barry K."/>
            <person name="Bills G."/>
            <person name="Bluhm B."/>
            <person name="Cannon C."/>
            <person name="Castanera R."/>
            <person name="Culley D."/>
            <person name="Daum C."/>
            <person name="Ezra D."/>
            <person name="Gonzalez J."/>
            <person name="Henrissat B."/>
            <person name="Kuo A."/>
            <person name="Liang C."/>
            <person name="Lipzen A."/>
            <person name="Lutzoni F."/>
            <person name="Magnuson J."/>
            <person name="Mondo S."/>
            <person name="Nolan M."/>
            <person name="Ohm R."/>
            <person name="Pangilinan J."/>
            <person name="Park H.-J."/>
            <person name="Ramirez L."/>
            <person name="Alfaro M."/>
            <person name="Sun H."/>
            <person name="Tritt A."/>
            <person name="Yoshinaga Y."/>
            <person name="Zwiers L.-H."/>
            <person name="Turgeon B."/>
            <person name="Goodwin S."/>
            <person name="Spatafora J."/>
            <person name="Crous P."/>
            <person name="Grigoriev I."/>
        </authorList>
    </citation>
    <scope>NUCLEOTIDE SEQUENCE</scope>
    <source>
        <strain evidence="1">CBS 480.64</strain>
    </source>
</reference>
<sequence length="122" mass="13959">MDATSSQQGLTIPITDNEVENIQQKLRREKFGPFTATLLFVEQLERKRQRHGVLYKIDRSSDGRIERVLWTFKCSLEMRAMNPDLIIVDNAYSVNLFNMPLFQIVGTTALHTNFPIASALTS</sequence>
<accession>A0A6A7BR48</accession>